<dbReference type="Proteomes" id="UP001190336">
    <property type="component" value="Chromosome"/>
</dbReference>
<gene>
    <name evidence="1" type="ORF">MU0083_003391</name>
</gene>
<evidence type="ECO:0000313" key="2">
    <source>
        <dbReference type="Proteomes" id="UP001190336"/>
    </source>
</evidence>
<proteinExistence type="predicted"/>
<organism evidence="1 2">
    <name type="scientific">[Mycobacterium] kokjensenii</name>
    <dbReference type="NCBI Taxonomy" id="3064287"/>
    <lineage>
        <taxon>Bacteria</taxon>
        <taxon>Bacillati</taxon>
        <taxon>Actinomycetota</taxon>
        <taxon>Actinomycetes</taxon>
        <taxon>Mycobacteriales</taxon>
        <taxon>Mycobacteriaceae</taxon>
        <taxon>Mycolicibacter</taxon>
    </lineage>
</organism>
<sequence length="50" mass="5236">MIASPETSARDLAAVGREYRQTLAALAAVAPPAGTSKLDEIAARRRKRGA</sequence>
<evidence type="ECO:0000313" key="1">
    <source>
        <dbReference type="EMBL" id="CAJ1504256.1"/>
    </source>
</evidence>
<dbReference type="RefSeq" id="WP_308474083.1">
    <property type="nucleotide sequence ID" value="NZ_OY726394.1"/>
</dbReference>
<protein>
    <submittedName>
        <fullName evidence="1">Uncharacterized protein</fullName>
    </submittedName>
</protein>
<reference evidence="1 2" key="1">
    <citation type="submission" date="2023-08" db="EMBL/GenBank/DDBJ databases">
        <authorList>
            <person name="Folkvardsen B D."/>
            <person name="Norman A."/>
        </authorList>
    </citation>
    <scope>NUCLEOTIDE SEQUENCE [LARGE SCALE GENOMIC DNA]</scope>
    <source>
        <strain evidence="1 2">Mu0083</strain>
    </source>
</reference>
<dbReference type="EMBL" id="OY726394">
    <property type="protein sequence ID" value="CAJ1504256.1"/>
    <property type="molecule type" value="Genomic_DNA"/>
</dbReference>
<name>A0ABM9LT05_9MYCO</name>
<keyword evidence="2" id="KW-1185">Reference proteome</keyword>
<accession>A0ABM9LT05</accession>